<dbReference type="InterPro" id="IPR009081">
    <property type="entry name" value="PP-bd_ACP"/>
</dbReference>
<sequence>MSTGTTSEATPGTASPASPAEIRAFVLAALREMNYDTSEVDDDTPLGPAGADLESLALAELGVRVEERFGVRFEDDEAEQLGTMTVGGFGAAVAARLRAAVAGGPA</sequence>
<dbReference type="AlphaFoldDB" id="A0A8G1X8K9"/>
<dbReference type="Proteomes" id="UP000267408">
    <property type="component" value="Unassembled WGS sequence"/>
</dbReference>
<dbReference type="PROSITE" id="PS50075">
    <property type="entry name" value="CARRIER"/>
    <property type="match status" value="1"/>
</dbReference>
<evidence type="ECO:0000313" key="3">
    <source>
        <dbReference type="Proteomes" id="UP000267408"/>
    </source>
</evidence>
<name>A0A8G1X8K9_9ACTN</name>
<evidence type="ECO:0000313" key="2">
    <source>
        <dbReference type="EMBL" id="ROR35712.1"/>
    </source>
</evidence>
<accession>A0A8G1X8K9</accession>
<dbReference type="RefSeq" id="WP_123563892.1">
    <property type="nucleotide sequence ID" value="NZ_RJVJ01000003.1"/>
</dbReference>
<organism evidence="2 3">
    <name type="scientific">Kitasatospora cineracea</name>
    <dbReference type="NCBI Taxonomy" id="88074"/>
    <lineage>
        <taxon>Bacteria</taxon>
        <taxon>Bacillati</taxon>
        <taxon>Actinomycetota</taxon>
        <taxon>Actinomycetes</taxon>
        <taxon>Kitasatosporales</taxon>
        <taxon>Streptomycetaceae</taxon>
        <taxon>Kitasatospora</taxon>
    </lineage>
</organism>
<dbReference type="OrthoDB" id="3401807at2"/>
<dbReference type="Pfam" id="PF00550">
    <property type="entry name" value="PP-binding"/>
    <property type="match status" value="1"/>
</dbReference>
<evidence type="ECO:0000259" key="1">
    <source>
        <dbReference type="PROSITE" id="PS50075"/>
    </source>
</evidence>
<reference evidence="2 3" key="1">
    <citation type="submission" date="2018-11" db="EMBL/GenBank/DDBJ databases">
        <title>Sequencing the genomes of 1000 actinobacteria strains.</title>
        <authorList>
            <person name="Klenk H.-P."/>
        </authorList>
    </citation>
    <scope>NUCLEOTIDE SEQUENCE [LARGE SCALE GENOMIC DNA]</scope>
    <source>
        <strain evidence="2 3">DSM 44780</strain>
    </source>
</reference>
<comment type="caution">
    <text evidence="2">The sequence shown here is derived from an EMBL/GenBank/DDBJ whole genome shotgun (WGS) entry which is preliminary data.</text>
</comment>
<dbReference type="EMBL" id="RJVJ01000003">
    <property type="protein sequence ID" value="ROR35712.1"/>
    <property type="molecule type" value="Genomic_DNA"/>
</dbReference>
<protein>
    <submittedName>
        <fullName evidence="2">Acyl carrier protein</fullName>
    </submittedName>
</protein>
<proteinExistence type="predicted"/>
<dbReference type="InterPro" id="IPR036736">
    <property type="entry name" value="ACP-like_sf"/>
</dbReference>
<dbReference type="SUPFAM" id="SSF47336">
    <property type="entry name" value="ACP-like"/>
    <property type="match status" value="1"/>
</dbReference>
<feature type="domain" description="Carrier" evidence="1">
    <location>
        <begin position="17"/>
        <end position="97"/>
    </location>
</feature>
<gene>
    <name evidence="2" type="ORF">EDD39_7374</name>
</gene>
<dbReference type="Gene3D" id="1.10.1200.10">
    <property type="entry name" value="ACP-like"/>
    <property type="match status" value="1"/>
</dbReference>